<feature type="region of interest" description="Disordered" evidence="1">
    <location>
        <begin position="1"/>
        <end position="20"/>
    </location>
</feature>
<organism evidence="2">
    <name type="scientific">Salmonella enterica subsp. enterica serovar Typhimurium var. 5-</name>
    <dbReference type="NCBI Taxonomy" id="1620419"/>
    <lineage>
        <taxon>Bacteria</taxon>
        <taxon>Pseudomonadati</taxon>
        <taxon>Pseudomonadota</taxon>
        <taxon>Gammaproteobacteria</taxon>
        <taxon>Enterobacterales</taxon>
        <taxon>Enterobacteriaceae</taxon>
        <taxon>Salmonella</taxon>
    </lineage>
</organism>
<protein>
    <submittedName>
        <fullName evidence="2">Uncharacterized protein</fullName>
    </submittedName>
</protein>
<accession>A0A740Q0K9</accession>
<dbReference type="EMBL" id="DAATVL010000082">
    <property type="protein sequence ID" value="HAF0292600.1"/>
    <property type="molecule type" value="Genomic_DNA"/>
</dbReference>
<comment type="caution">
    <text evidence="2">The sequence shown here is derived from an EMBL/GenBank/DDBJ whole genome shotgun (WGS) entry which is preliminary data.</text>
</comment>
<evidence type="ECO:0000256" key="1">
    <source>
        <dbReference type="SAM" id="MobiDB-lite"/>
    </source>
</evidence>
<reference evidence="2" key="1">
    <citation type="journal article" date="2018" name="Genome Biol.">
        <title>SKESA: strategic k-mer extension for scrupulous assemblies.</title>
        <authorList>
            <person name="Souvorov A."/>
            <person name="Agarwala R."/>
            <person name="Lipman D.J."/>
        </authorList>
    </citation>
    <scope>NUCLEOTIDE SEQUENCE</scope>
    <source>
        <strain evidence="2">N26921</strain>
    </source>
</reference>
<evidence type="ECO:0000313" key="2">
    <source>
        <dbReference type="EMBL" id="HAF0292600.1"/>
    </source>
</evidence>
<dbReference type="AlphaFoldDB" id="A0A740Q0K9"/>
<sequence>MMKKDPTASNHITTDEEQKHSMVCNDQLFFQELRIAAEDAERDDDNEEIQS</sequence>
<proteinExistence type="predicted"/>
<name>A0A740Q0K9_SALTM</name>
<gene>
    <name evidence="2" type="ORF">G9C53_005006</name>
</gene>
<reference evidence="2" key="2">
    <citation type="submission" date="2018-07" db="EMBL/GenBank/DDBJ databases">
        <authorList>
            <consortium name="NCBI Pathogen Detection Project"/>
        </authorList>
    </citation>
    <scope>NUCLEOTIDE SEQUENCE</scope>
    <source>
        <strain evidence="2">N26921</strain>
    </source>
</reference>